<sequence length="66" mass="7873">MLKFFWYLSSLLTVLCILLNTTNKNSLRSSVSQNQLFNFRSNQLFMQRLTAFSIFMFFVFTIFSLL</sequence>
<dbReference type="GeneID" id="33353549"/>
<evidence type="ECO:0000313" key="3">
    <source>
        <dbReference type="EMBL" id="ARW60424.1"/>
    </source>
</evidence>
<dbReference type="RefSeq" id="YP_009392076.1">
    <property type="nucleotide sequence ID" value="NC_035261.1"/>
</dbReference>
<keyword evidence="3" id="KW-0150">Chloroplast</keyword>
<feature type="chain" id="PRO_5012915756" evidence="2">
    <location>
        <begin position="17"/>
        <end position="66"/>
    </location>
</feature>
<organism evidence="3">
    <name type="scientific">Periphykon beckeri</name>
    <dbReference type="NCBI Taxonomy" id="2006982"/>
    <lineage>
        <taxon>Eukaryota</taxon>
        <taxon>Rhodophyta</taxon>
        <taxon>Florideophyceae</taxon>
        <taxon>Rhodymeniophycidae</taxon>
        <taxon>Ceramiales</taxon>
        <taxon>Rhodomelaceae</taxon>
        <taxon>Periphykon</taxon>
    </lineage>
</organism>
<feature type="signal peptide" evidence="2">
    <location>
        <begin position="1"/>
        <end position="16"/>
    </location>
</feature>
<keyword evidence="1" id="KW-1133">Transmembrane helix</keyword>
<proteinExistence type="predicted"/>
<evidence type="ECO:0000256" key="2">
    <source>
        <dbReference type="SAM" id="SignalP"/>
    </source>
</evidence>
<accession>A0A1Z1M3T1</accession>
<name>A0A1Z1M3T1_9FLOR</name>
<reference evidence="3" key="1">
    <citation type="journal article" date="2017" name="J. Phycol.">
        <title>Analysis of chloroplast genomes and a supermatrix inform reclassification of the Rhodomelaceae (Rhodophyta).</title>
        <authorList>
            <person name="Diaz-Tapia P."/>
            <person name="Maggs C.A."/>
            <person name="West J.A."/>
            <person name="Verbruggen H."/>
        </authorList>
    </citation>
    <scope>NUCLEOTIDE SEQUENCE</scope>
    <source>
        <strain evidence="3">JH1427</strain>
    </source>
</reference>
<geneLocation type="chloroplast" evidence="3"/>
<dbReference type="EMBL" id="MF101413">
    <property type="protein sequence ID" value="ARW60424.1"/>
    <property type="molecule type" value="Genomic_DNA"/>
</dbReference>
<keyword evidence="3" id="KW-0934">Plastid</keyword>
<keyword evidence="1" id="KW-0812">Transmembrane</keyword>
<keyword evidence="2" id="KW-0732">Signal</keyword>
<gene>
    <name evidence="3" type="primary">secG</name>
</gene>
<protein>
    <submittedName>
        <fullName evidence="3">Preprotein-translocase subunit g</fullName>
    </submittedName>
</protein>
<keyword evidence="1" id="KW-0472">Membrane</keyword>
<evidence type="ECO:0000256" key="1">
    <source>
        <dbReference type="SAM" id="Phobius"/>
    </source>
</evidence>
<feature type="transmembrane region" description="Helical" evidence="1">
    <location>
        <begin position="48"/>
        <end position="65"/>
    </location>
</feature>
<dbReference type="AlphaFoldDB" id="A0A1Z1M3T1"/>